<proteinExistence type="predicted"/>
<comment type="caution">
    <text evidence="1">The sequence shown here is derived from an EMBL/GenBank/DDBJ whole genome shotgun (WGS) entry which is preliminary data.</text>
</comment>
<name>A0ACB8BEV8_9AGAM</name>
<evidence type="ECO:0000313" key="2">
    <source>
        <dbReference type="Proteomes" id="UP000790709"/>
    </source>
</evidence>
<dbReference type="EMBL" id="MU266436">
    <property type="protein sequence ID" value="KAH7923997.1"/>
    <property type="molecule type" value="Genomic_DNA"/>
</dbReference>
<gene>
    <name evidence="1" type="ORF">BV22DRAFT_1035671</name>
</gene>
<dbReference type="Proteomes" id="UP000790709">
    <property type="component" value="Unassembled WGS sequence"/>
</dbReference>
<accession>A0ACB8BEV8</accession>
<evidence type="ECO:0000313" key="1">
    <source>
        <dbReference type="EMBL" id="KAH7923997.1"/>
    </source>
</evidence>
<keyword evidence="2" id="KW-1185">Reference proteome</keyword>
<organism evidence="1 2">
    <name type="scientific">Leucogyrophana mollusca</name>
    <dbReference type="NCBI Taxonomy" id="85980"/>
    <lineage>
        <taxon>Eukaryota</taxon>
        <taxon>Fungi</taxon>
        <taxon>Dikarya</taxon>
        <taxon>Basidiomycota</taxon>
        <taxon>Agaricomycotina</taxon>
        <taxon>Agaricomycetes</taxon>
        <taxon>Agaricomycetidae</taxon>
        <taxon>Boletales</taxon>
        <taxon>Boletales incertae sedis</taxon>
        <taxon>Leucogyrophana</taxon>
    </lineage>
</organism>
<sequence>MTTYSLEQRKTIYSRELAAYTLRQWTAVRRTIDAQNADENAITDAMRKVYLASAKTQSPTKSLASGRSTSSGPSGARVMRSGDLSPERGDTRKGSTESDNIPNH</sequence>
<reference evidence="1" key="1">
    <citation type="journal article" date="2021" name="New Phytol.">
        <title>Evolutionary innovations through gain and loss of genes in the ectomycorrhizal Boletales.</title>
        <authorList>
            <person name="Wu G."/>
            <person name="Miyauchi S."/>
            <person name="Morin E."/>
            <person name="Kuo A."/>
            <person name="Drula E."/>
            <person name="Varga T."/>
            <person name="Kohler A."/>
            <person name="Feng B."/>
            <person name="Cao Y."/>
            <person name="Lipzen A."/>
            <person name="Daum C."/>
            <person name="Hundley H."/>
            <person name="Pangilinan J."/>
            <person name="Johnson J."/>
            <person name="Barry K."/>
            <person name="LaButti K."/>
            <person name="Ng V."/>
            <person name="Ahrendt S."/>
            <person name="Min B."/>
            <person name="Choi I.G."/>
            <person name="Park H."/>
            <person name="Plett J.M."/>
            <person name="Magnuson J."/>
            <person name="Spatafora J.W."/>
            <person name="Nagy L.G."/>
            <person name="Henrissat B."/>
            <person name="Grigoriev I.V."/>
            <person name="Yang Z.L."/>
            <person name="Xu J."/>
            <person name="Martin F.M."/>
        </authorList>
    </citation>
    <scope>NUCLEOTIDE SEQUENCE</scope>
    <source>
        <strain evidence="1">KUC20120723A-06</strain>
    </source>
</reference>
<protein>
    <submittedName>
        <fullName evidence="1">Uncharacterized protein</fullName>
    </submittedName>
</protein>